<gene>
    <name evidence="1" type="ORF">ACH5RR_013136</name>
</gene>
<name>A0ABD3A0H8_9GENT</name>
<sequence>MNLRCPTLSHFKWYKETFLARVMNRVDCNSHFWKEKIILCLPSLLAQRIFTKLKDYHDGYNVPYGDIVSVITEEGLKLCNDIKLKDQIKKYAQRKELGDFCAQFAVQEPSIPYQKAQKQFKRFSKSKKKIKENFEKPYFPKKYKKFRKKKYRENKKKIDQEVQR</sequence>
<dbReference type="EMBL" id="JBJUIK010000006">
    <property type="protein sequence ID" value="KAL3524764.1"/>
    <property type="molecule type" value="Genomic_DNA"/>
</dbReference>
<organism evidence="1 2">
    <name type="scientific">Cinchona calisaya</name>
    <dbReference type="NCBI Taxonomy" id="153742"/>
    <lineage>
        <taxon>Eukaryota</taxon>
        <taxon>Viridiplantae</taxon>
        <taxon>Streptophyta</taxon>
        <taxon>Embryophyta</taxon>
        <taxon>Tracheophyta</taxon>
        <taxon>Spermatophyta</taxon>
        <taxon>Magnoliopsida</taxon>
        <taxon>eudicotyledons</taxon>
        <taxon>Gunneridae</taxon>
        <taxon>Pentapetalae</taxon>
        <taxon>asterids</taxon>
        <taxon>lamiids</taxon>
        <taxon>Gentianales</taxon>
        <taxon>Rubiaceae</taxon>
        <taxon>Cinchonoideae</taxon>
        <taxon>Cinchoneae</taxon>
        <taxon>Cinchona</taxon>
    </lineage>
</organism>
<dbReference type="Proteomes" id="UP001630127">
    <property type="component" value="Unassembled WGS sequence"/>
</dbReference>
<evidence type="ECO:0000313" key="2">
    <source>
        <dbReference type="Proteomes" id="UP001630127"/>
    </source>
</evidence>
<accession>A0ABD3A0H8</accession>
<keyword evidence="2" id="KW-1185">Reference proteome</keyword>
<comment type="caution">
    <text evidence="1">The sequence shown here is derived from an EMBL/GenBank/DDBJ whole genome shotgun (WGS) entry which is preliminary data.</text>
</comment>
<dbReference type="PANTHER" id="PTHR33054:SF9">
    <property type="entry name" value="CCHC-TYPE DOMAIN-CONTAINING PROTEIN"/>
    <property type="match status" value="1"/>
</dbReference>
<evidence type="ECO:0000313" key="1">
    <source>
        <dbReference type="EMBL" id="KAL3524764.1"/>
    </source>
</evidence>
<reference evidence="1 2" key="1">
    <citation type="submission" date="2024-11" db="EMBL/GenBank/DDBJ databases">
        <title>A near-complete genome assembly of Cinchona calisaya.</title>
        <authorList>
            <person name="Lian D.C."/>
            <person name="Zhao X.W."/>
            <person name="Wei L."/>
        </authorList>
    </citation>
    <scope>NUCLEOTIDE SEQUENCE [LARGE SCALE GENOMIC DNA]</scope>
    <source>
        <tissue evidence="1">Nenye</tissue>
    </source>
</reference>
<protein>
    <submittedName>
        <fullName evidence="1">Uncharacterized protein</fullName>
    </submittedName>
</protein>
<proteinExistence type="predicted"/>
<dbReference type="AlphaFoldDB" id="A0ABD3A0H8"/>
<dbReference type="PANTHER" id="PTHR33054">
    <property type="entry name" value="CCHC-TYPE DOMAIN-CONTAINING PROTEIN"/>
    <property type="match status" value="1"/>
</dbReference>
<dbReference type="Pfam" id="PF22909">
    <property type="entry name" value="Caulimovir_coat_dom"/>
    <property type="match status" value="1"/>
</dbReference>